<keyword evidence="3" id="KW-1185">Reference proteome</keyword>
<reference evidence="1 3" key="1">
    <citation type="journal article" date="2011" name="Nature">
        <title>The Medicago genome provides insight into the evolution of rhizobial symbioses.</title>
        <authorList>
            <person name="Young N.D."/>
            <person name="Debelle F."/>
            <person name="Oldroyd G.E."/>
            <person name="Geurts R."/>
            <person name="Cannon S.B."/>
            <person name="Udvardi M.K."/>
            <person name="Benedito V.A."/>
            <person name="Mayer K.F."/>
            <person name="Gouzy J."/>
            <person name="Schoof H."/>
            <person name="Van de Peer Y."/>
            <person name="Proost S."/>
            <person name="Cook D.R."/>
            <person name="Meyers B.C."/>
            <person name="Spannagl M."/>
            <person name="Cheung F."/>
            <person name="De Mita S."/>
            <person name="Krishnakumar V."/>
            <person name="Gundlach H."/>
            <person name="Zhou S."/>
            <person name="Mudge J."/>
            <person name="Bharti A.K."/>
            <person name="Murray J.D."/>
            <person name="Naoumkina M.A."/>
            <person name="Rosen B."/>
            <person name="Silverstein K.A."/>
            <person name="Tang H."/>
            <person name="Rombauts S."/>
            <person name="Zhao P.X."/>
            <person name="Zhou P."/>
            <person name="Barbe V."/>
            <person name="Bardou P."/>
            <person name="Bechner M."/>
            <person name="Bellec A."/>
            <person name="Berger A."/>
            <person name="Berges H."/>
            <person name="Bidwell S."/>
            <person name="Bisseling T."/>
            <person name="Choisne N."/>
            <person name="Couloux A."/>
            <person name="Denny R."/>
            <person name="Deshpande S."/>
            <person name="Dai X."/>
            <person name="Doyle J.J."/>
            <person name="Dudez A.M."/>
            <person name="Farmer A.D."/>
            <person name="Fouteau S."/>
            <person name="Franken C."/>
            <person name="Gibelin C."/>
            <person name="Gish J."/>
            <person name="Goldstein S."/>
            <person name="Gonzalez A.J."/>
            <person name="Green P.J."/>
            <person name="Hallab A."/>
            <person name="Hartog M."/>
            <person name="Hua A."/>
            <person name="Humphray S.J."/>
            <person name="Jeong D.H."/>
            <person name="Jing Y."/>
            <person name="Jocker A."/>
            <person name="Kenton S.M."/>
            <person name="Kim D.J."/>
            <person name="Klee K."/>
            <person name="Lai H."/>
            <person name="Lang C."/>
            <person name="Lin S."/>
            <person name="Macmil S.L."/>
            <person name="Magdelenat G."/>
            <person name="Matthews L."/>
            <person name="McCorrison J."/>
            <person name="Monaghan E.L."/>
            <person name="Mun J.H."/>
            <person name="Najar F.Z."/>
            <person name="Nicholson C."/>
            <person name="Noirot C."/>
            <person name="O'Bleness M."/>
            <person name="Paule C.R."/>
            <person name="Poulain J."/>
            <person name="Prion F."/>
            <person name="Qin B."/>
            <person name="Qu C."/>
            <person name="Retzel E.F."/>
            <person name="Riddle C."/>
            <person name="Sallet E."/>
            <person name="Samain S."/>
            <person name="Samson N."/>
            <person name="Sanders I."/>
            <person name="Saurat O."/>
            <person name="Scarpelli C."/>
            <person name="Schiex T."/>
            <person name="Segurens B."/>
            <person name="Severin A.J."/>
            <person name="Sherrier D.J."/>
            <person name="Shi R."/>
            <person name="Sims S."/>
            <person name="Singer S.R."/>
            <person name="Sinharoy S."/>
            <person name="Sterck L."/>
            <person name="Viollet A."/>
            <person name="Wang B.B."/>
            <person name="Wang K."/>
            <person name="Wang M."/>
            <person name="Wang X."/>
            <person name="Warfsmann J."/>
            <person name="Weissenbach J."/>
            <person name="White D.D."/>
            <person name="White J.D."/>
            <person name="Wiley G.B."/>
            <person name="Wincker P."/>
            <person name="Xing Y."/>
            <person name="Yang L."/>
            <person name="Yao Z."/>
            <person name="Ying F."/>
            <person name="Zhai J."/>
            <person name="Zhou L."/>
            <person name="Zuber A."/>
            <person name="Denarie J."/>
            <person name="Dixon R.A."/>
            <person name="May G.D."/>
            <person name="Schwartz D.C."/>
            <person name="Rogers J."/>
            <person name="Quetier F."/>
            <person name="Town C.D."/>
            <person name="Roe B.A."/>
        </authorList>
    </citation>
    <scope>NUCLEOTIDE SEQUENCE [LARGE SCALE GENOMIC DNA]</scope>
    <source>
        <strain evidence="1">A17</strain>
        <strain evidence="2 3">cv. Jemalong A17</strain>
    </source>
</reference>
<dbReference type="EMBL" id="CM001224">
    <property type="protein sequence ID" value="KEH19787.1"/>
    <property type="molecule type" value="Genomic_DNA"/>
</dbReference>
<sequence length="106" mass="12373">MFWNLCLVLSKTLRKYRNNELMAHNKSLYSKPVLTTSLQEFENDAAKIYTTEIFKVKEQIVLVGALNVIKRMVNGKKVIFKLTKYCHPNIETKVVYDTSKSTFYCV</sequence>
<reference evidence="2" key="3">
    <citation type="submission" date="2015-04" db="UniProtKB">
        <authorList>
            <consortium name="EnsemblPlants"/>
        </authorList>
    </citation>
    <scope>IDENTIFICATION</scope>
    <source>
        <strain evidence="2">cv. Jemalong A17</strain>
    </source>
</reference>
<dbReference type="AlphaFoldDB" id="A0A072TQV5"/>
<organism evidence="1 3">
    <name type="scientific">Medicago truncatula</name>
    <name type="common">Barrel medic</name>
    <name type="synonym">Medicago tribuloides</name>
    <dbReference type="NCBI Taxonomy" id="3880"/>
    <lineage>
        <taxon>Eukaryota</taxon>
        <taxon>Viridiplantae</taxon>
        <taxon>Streptophyta</taxon>
        <taxon>Embryophyta</taxon>
        <taxon>Tracheophyta</taxon>
        <taxon>Spermatophyta</taxon>
        <taxon>Magnoliopsida</taxon>
        <taxon>eudicotyledons</taxon>
        <taxon>Gunneridae</taxon>
        <taxon>Pentapetalae</taxon>
        <taxon>rosids</taxon>
        <taxon>fabids</taxon>
        <taxon>Fabales</taxon>
        <taxon>Fabaceae</taxon>
        <taxon>Papilionoideae</taxon>
        <taxon>50 kb inversion clade</taxon>
        <taxon>NPAAA clade</taxon>
        <taxon>Hologalegina</taxon>
        <taxon>IRL clade</taxon>
        <taxon>Trifolieae</taxon>
        <taxon>Medicago</taxon>
    </lineage>
</organism>
<name>A0A072TQV5_MEDTR</name>
<reference evidence="1 3" key="2">
    <citation type="journal article" date="2014" name="BMC Genomics">
        <title>An improved genome release (version Mt4.0) for the model legume Medicago truncatula.</title>
        <authorList>
            <person name="Tang H."/>
            <person name="Krishnakumar V."/>
            <person name="Bidwell S."/>
            <person name="Rosen B."/>
            <person name="Chan A."/>
            <person name="Zhou S."/>
            <person name="Gentzbittel L."/>
            <person name="Childs K.L."/>
            <person name="Yandell M."/>
            <person name="Gundlach H."/>
            <person name="Mayer K.F."/>
            <person name="Schwartz D.C."/>
            <person name="Town C.D."/>
        </authorList>
    </citation>
    <scope>GENOME REANNOTATION</scope>
    <source>
        <strain evidence="1">A17</strain>
        <strain evidence="2 3">cv. Jemalong A17</strain>
    </source>
</reference>
<dbReference type="HOGENOM" id="CLU_2227179_0_0_1"/>
<protein>
    <submittedName>
        <fullName evidence="1 2">Uncharacterized protein</fullName>
    </submittedName>
</protein>
<accession>A0A072TQV5</accession>
<dbReference type="EnsemblPlants" id="KEH19787">
    <property type="protein sequence ID" value="KEH19787"/>
    <property type="gene ID" value="MTR_8g468460"/>
</dbReference>
<dbReference type="Proteomes" id="UP000002051">
    <property type="component" value="Chromosome 8"/>
</dbReference>
<proteinExistence type="predicted"/>
<evidence type="ECO:0000313" key="1">
    <source>
        <dbReference type="EMBL" id="KEH19787.1"/>
    </source>
</evidence>
<evidence type="ECO:0000313" key="3">
    <source>
        <dbReference type="Proteomes" id="UP000002051"/>
    </source>
</evidence>
<evidence type="ECO:0000313" key="2">
    <source>
        <dbReference type="EnsemblPlants" id="KEH19787"/>
    </source>
</evidence>
<gene>
    <name evidence="1" type="ordered locus">MTR_8g468460</name>
</gene>